<dbReference type="CDD" id="cd12162">
    <property type="entry name" value="2-Hacid_dh_4"/>
    <property type="match status" value="1"/>
</dbReference>
<dbReference type="Pfam" id="PF00389">
    <property type="entry name" value="2-Hacid_dh"/>
    <property type="match status" value="1"/>
</dbReference>
<evidence type="ECO:0000256" key="2">
    <source>
        <dbReference type="ARBA" id="ARBA00023002"/>
    </source>
</evidence>
<dbReference type="STRING" id="56779.SAMN05421834_10853"/>
<gene>
    <name evidence="7" type="ORF">SAMN05421834_10853</name>
</gene>
<dbReference type="PROSITE" id="PS00670">
    <property type="entry name" value="D_2_HYDROXYACID_DH_2"/>
    <property type="match status" value="1"/>
</dbReference>
<keyword evidence="3" id="KW-0520">NAD</keyword>
<dbReference type="PROSITE" id="PS00065">
    <property type="entry name" value="D_2_HYDROXYACID_DH_1"/>
    <property type="match status" value="1"/>
</dbReference>
<dbReference type="GO" id="GO:0016616">
    <property type="term" value="F:oxidoreductase activity, acting on the CH-OH group of donors, NAD or NADP as acceptor"/>
    <property type="evidence" value="ECO:0007669"/>
    <property type="project" value="InterPro"/>
</dbReference>
<dbReference type="FunFam" id="3.40.50.720:FF:000203">
    <property type="entry name" value="D-3-phosphoglycerate dehydrogenase (SerA)"/>
    <property type="match status" value="1"/>
</dbReference>
<dbReference type="InterPro" id="IPR006139">
    <property type="entry name" value="D-isomer_2_OHA_DH_cat_dom"/>
</dbReference>
<dbReference type="InterPro" id="IPR029752">
    <property type="entry name" value="D-isomer_DH_CS1"/>
</dbReference>
<dbReference type="RefSeq" id="WP_076544671.1">
    <property type="nucleotide sequence ID" value="NZ_FTNC01000008.1"/>
</dbReference>
<organism evidence="7 8">
    <name type="scientific">Halanaerobium kushneri</name>
    <dbReference type="NCBI Taxonomy" id="56779"/>
    <lineage>
        <taxon>Bacteria</taxon>
        <taxon>Bacillati</taxon>
        <taxon>Bacillota</taxon>
        <taxon>Clostridia</taxon>
        <taxon>Halanaerobiales</taxon>
        <taxon>Halanaerobiaceae</taxon>
        <taxon>Halanaerobium</taxon>
    </lineage>
</organism>
<comment type="similarity">
    <text evidence="1 4">Belongs to the D-isomer specific 2-hydroxyacid dehydrogenase family.</text>
</comment>
<dbReference type="PROSITE" id="PS00671">
    <property type="entry name" value="D_2_HYDROXYACID_DH_3"/>
    <property type="match status" value="1"/>
</dbReference>
<dbReference type="EMBL" id="FTNC01000008">
    <property type="protein sequence ID" value="SIQ78987.1"/>
    <property type="molecule type" value="Genomic_DNA"/>
</dbReference>
<dbReference type="AlphaFoldDB" id="A0A1N6VMF5"/>
<reference evidence="8" key="1">
    <citation type="submission" date="2017-01" db="EMBL/GenBank/DDBJ databases">
        <authorList>
            <person name="Varghese N."/>
            <person name="Submissions S."/>
        </authorList>
    </citation>
    <scope>NUCLEOTIDE SEQUENCE [LARGE SCALE GENOMIC DNA]</scope>
    <source>
        <strain evidence="8">ATCC 700103</strain>
    </source>
</reference>
<evidence type="ECO:0000256" key="3">
    <source>
        <dbReference type="ARBA" id="ARBA00023027"/>
    </source>
</evidence>
<name>A0A1N6VMF5_9FIRM</name>
<dbReference type="InterPro" id="IPR029753">
    <property type="entry name" value="D-isomer_DH_CS"/>
</dbReference>
<dbReference type="Proteomes" id="UP000185669">
    <property type="component" value="Unassembled WGS sequence"/>
</dbReference>
<evidence type="ECO:0000313" key="7">
    <source>
        <dbReference type="EMBL" id="SIQ78987.1"/>
    </source>
</evidence>
<dbReference type="PANTHER" id="PTHR43761">
    <property type="entry name" value="D-ISOMER SPECIFIC 2-HYDROXYACID DEHYDROGENASE FAMILY PROTEIN (AFU_ORTHOLOGUE AFUA_1G13630)"/>
    <property type="match status" value="1"/>
</dbReference>
<dbReference type="InterPro" id="IPR050418">
    <property type="entry name" value="D-iso_2-hydroxyacid_DH_PdxB"/>
</dbReference>
<dbReference type="Pfam" id="PF02826">
    <property type="entry name" value="2-Hacid_dh_C"/>
    <property type="match status" value="1"/>
</dbReference>
<dbReference type="GO" id="GO:0051287">
    <property type="term" value="F:NAD binding"/>
    <property type="evidence" value="ECO:0007669"/>
    <property type="project" value="InterPro"/>
</dbReference>
<evidence type="ECO:0000256" key="4">
    <source>
        <dbReference type="RuleBase" id="RU003719"/>
    </source>
</evidence>
<feature type="domain" description="D-isomer specific 2-hydroxyacid dehydrogenase NAD-binding" evidence="6">
    <location>
        <begin position="107"/>
        <end position="292"/>
    </location>
</feature>
<dbReference type="SUPFAM" id="SSF51735">
    <property type="entry name" value="NAD(P)-binding Rossmann-fold domains"/>
    <property type="match status" value="1"/>
</dbReference>
<dbReference type="InterPro" id="IPR006140">
    <property type="entry name" value="D-isomer_DH_NAD-bd"/>
</dbReference>
<evidence type="ECO:0000259" key="6">
    <source>
        <dbReference type="Pfam" id="PF02826"/>
    </source>
</evidence>
<dbReference type="Gene3D" id="3.40.50.720">
    <property type="entry name" value="NAD(P)-binding Rossmann-like Domain"/>
    <property type="match status" value="2"/>
</dbReference>
<dbReference type="OrthoDB" id="9805416at2"/>
<feature type="domain" description="D-isomer specific 2-hydroxyacid dehydrogenase catalytic" evidence="5">
    <location>
        <begin position="19"/>
        <end position="323"/>
    </location>
</feature>
<dbReference type="PANTHER" id="PTHR43761:SF1">
    <property type="entry name" value="D-ISOMER SPECIFIC 2-HYDROXYACID DEHYDROGENASE CATALYTIC DOMAIN-CONTAINING PROTEIN-RELATED"/>
    <property type="match status" value="1"/>
</dbReference>
<dbReference type="SUPFAM" id="SSF52283">
    <property type="entry name" value="Formate/glycerate dehydrogenase catalytic domain-like"/>
    <property type="match status" value="1"/>
</dbReference>
<evidence type="ECO:0000259" key="5">
    <source>
        <dbReference type="Pfam" id="PF00389"/>
    </source>
</evidence>
<keyword evidence="8" id="KW-1185">Reference proteome</keyword>
<evidence type="ECO:0000313" key="8">
    <source>
        <dbReference type="Proteomes" id="UP000185669"/>
    </source>
</evidence>
<evidence type="ECO:0000256" key="1">
    <source>
        <dbReference type="ARBA" id="ARBA00005854"/>
    </source>
</evidence>
<accession>A0A1N6VMF5</accession>
<dbReference type="InterPro" id="IPR036291">
    <property type="entry name" value="NAD(P)-bd_dom_sf"/>
</dbReference>
<sequence>MKIVVLDGYALNPGDLSWEGIKEMGDVEIYERTSAAKILKRAEGAEVLLTNKTPLSRETIKALPELKYVGVLATGYNVVDIKAAAENNIVVTNVPTYGTNAVAQFVMALLLEVCHHVGEHNRAVKNGAWTEADDFCFWNYPLIELQDKTLGIIGFGSIGQKTAELASAFGMKILSYDRSPEKKINNPEIKTEEIEFVDLMDLYRRADVISLHCPQSKETEGMINKFSIAQMKEGVIIINTSRGGLIVESDLAAALETGKVKTAAVDVLSTEPPAASNSLLNSDRTIITPHIAWASQEARQRLMNTVLENLKSFLEGNVINQVNG</sequence>
<proteinExistence type="inferred from homology"/>
<keyword evidence="2 4" id="KW-0560">Oxidoreductase</keyword>
<protein>
    <submittedName>
        <fullName evidence="7">Glycerate dehydrogenase</fullName>
    </submittedName>
</protein>